<keyword evidence="5 8" id="KW-0560">Oxidoreductase</keyword>
<keyword evidence="4" id="KW-0479">Metal-binding</keyword>
<dbReference type="Gene3D" id="1.10.630.10">
    <property type="entry name" value="Cytochrome P450"/>
    <property type="match status" value="1"/>
</dbReference>
<comment type="similarity">
    <text evidence="2">Belongs to the cytochrome P450 family.</text>
</comment>
<dbReference type="FunFam" id="1.10.630.10:FF:000018">
    <property type="entry name" value="Cytochrome P450 monooxygenase"/>
    <property type="match status" value="1"/>
</dbReference>
<keyword evidence="3" id="KW-0349">Heme</keyword>
<evidence type="ECO:0000256" key="4">
    <source>
        <dbReference type="ARBA" id="ARBA00022723"/>
    </source>
</evidence>
<dbReference type="PRINTS" id="PR00359">
    <property type="entry name" value="BP450"/>
</dbReference>
<dbReference type="OrthoDB" id="5241086at2"/>
<dbReference type="GO" id="GO:0006707">
    <property type="term" value="P:cholesterol catabolic process"/>
    <property type="evidence" value="ECO:0007669"/>
    <property type="project" value="TreeGrafter"/>
</dbReference>
<dbReference type="SUPFAM" id="SSF48264">
    <property type="entry name" value="Cytochrome P450"/>
    <property type="match status" value="1"/>
</dbReference>
<name>A0A3S5CZY0_9MYCO</name>
<keyword evidence="9" id="KW-1185">Reference proteome</keyword>
<evidence type="ECO:0000256" key="3">
    <source>
        <dbReference type="ARBA" id="ARBA00022617"/>
    </source>
</evidence>
<dbReference type="GO" id="GO:0020037">
    <property type="term" value="F:heme binding"/>
    <property type="evidence" value="ECO:0007669"/>
    <property type="project" value="InterPro"/>
</dbReference>
<evidence type="ECO:0000256" key="6">
    <source>
        <dbReference type="ARBA" id="ARBA00023004"/>
    </source>
</evidence>
<dbReference type="AlphaFoldDB" id="A0A3S5CZY0"/>
<dbReference type="EMBL" id="LR130759">
    <property type="protein sequence ID" value="VDM89764.1"/>
    <property type="molecule type" value="Genomic_DNA"/>
</dbReference>
<dbReference type="InterPro" id="IPR036396">
    <property type="entry name" value="Cyt_P450_sf"/>
</dbReference>
<dbReference type="Proteomes" id="UP000269998">
    <property type="component" value="Chromosome"/>
</dbReference>
<dbReference type="GO" id="GO:0036199">
    <property type="term" value="F:cholest-4-en-3-one 26-monooxygenase activity"/>
    <property type="evidence" value="ECO:0007669"/>
    <property type="project" value="TreeGrafter"/>
</dbReference>
<evidence type="ECO:0000256" key="7">
    <source>
        <dbReference type="ARBA" id="ARBA00023033"/>
    </source>
</evidence>
<proteinExistence type="inferred from homology"/>
<evidence type="ECO:0000313" key="9">
    <source>
        <dbReference type="Proteomes" id="UP000269998"/>
    </source>
</evidence>
<evidence type="ECO:0000256" key="1">
    <source>
        <dbReference type="ARBA" id="ARBA00001971"/>
    </source>
</evidence>
<gene>
    <name evidence="8" type="ORF">MB901379_03345</name>
</gene>
<dbReference type="GO" id="GO:0008395">
    <property type="term" value="F:steroid hydroxylase activity"/>
    <property type="evidence" value="ECO:0007669"/>
    <property type="project" value="TreeGrafter"/>
</dbReference>
<accession>A0A3S5CZY0</accession>
<dbReference type="PANTHER" id="PTHR46696">
    <property type="entry name" value="P450, PUTATIVE (EUROFUNG)-RELATED"/>
    <property type="match status" value="1"/>
</dbReference>
<reference evidence="9" key="1">
    <citation type="submission" date="2018-02" db="EMBL/GenBank/DDBJ databases">
        <authorList>
            <person name="Seth-Smith MB H."/>
            <person name="Seth-Smith H."/>
        </authorList>
    </citation>
    <scope>NUCLEOTIDE SEQUENCE [LARGE SCALE GENOMIC DNA]</scope>
</reference>
<dbReference type="CDD" id="cd11033">
    <property type="entry name" value="CYP142-like"/>
    <property type="match status" value="1"/>
</dbReference>
<keyword evidence="7" id="KW-0503">Monooxygenase</keyword>
<comment type="cofactor">
    <cofactor evidence="1">
        <name>heme</name>
        <dbReference type="ChEBI" id="CHEBI:30413"/>
    </cofactor>
</comment>
<dbReference type="GO" id="GO:0005506">
    <property type="term" value="F:iron ion binding"/>
    <property type="evidence" value="ECO:0007669"/>
    <property type="project" value="InterPro"/>
</dbReference>
<dbReference type="PANTHER" id="PTHR46696:SF4">
    <property type="entry name" value="BIOTIN BIOSYNTHESIS CYTOCHROME P450"/>
    <property type="match status" value="1"/>
</dbReference>
<dbReference type="InterPro" id="IPR002397">
    <property type="entry name" value="Cyt_P450_B"/>
</dbReference>
<protein>
    <submittedName>
        <fullName evidence="8">Cytochrome P450 124</fullName>
        <ecNumber evidence="8">1.14.-.-</ecNumber>
    </submittedName>
</protein>
<evidence type="ECO:0000256" key="2">
    <source>
        <dbReference type="ARBA" id="ARBA00010617"/>
    </source>
</evidence>
<sequence>MTVISASTRPYDAIDLSSRAFWDSTAAEREHSFAVLRNQRPVSWHPPVEDALLQDPGDPGYWAITRRSDIVTVSRTNEVFLSGNGVIFENVPADLLEASQSFLAMDPPRHTKIRKLVSAAFTPRQVRRIEDSIKTNARAIVEELRAAGSGVDFVASCAKELPVRTLSDIVGIPESEREGVAHAADALVSWADPVYLDGRNPLQVLLENQMYLHQVALTVAADRRATPHDDLFSSLVNAEVDGDRLSDADVAAFFVLLAVAGNDTTRQTASHALKALTDHPLEKDWLLEDFDQRIGPAVEEFIRWATPVMTFRRTAAKDFELGGQTICSGEKVVMFYASGNRDQAAFQHPDRLDLSRSPNPHLGFGGGGVHFCLGAQVARTQLRALFGELLRQLPDVQAGDPAYVPGNFIHAIRSMPCTF</sequence>
<dbReference type="Pfam" id="PF00067">
    <property type="entry name" value="p450"/>
    <property type="match status" value="1"/>
</dbReference>
<dbReference type="KEGG" id="mbai:MB901379_03345"/>
<dbReference type="RefSeq" id="WP_158017550.1">
    <property type="nucleotide sequence ID" value="NZ_CBCSKE010000067.1"/>
</dbReference>
<dbReference type="InterPro" id="IPR001128">
    <property type="entry name" value="Cyt_P450"/>
</dbReference>
<organism evidence="8 9">
    <name type="scientific">Mycobacterium basiliense</name>
    <dbReference type="NCBI Taxonomy" id="2094119"/>
    <lineage>
        <taxon>Bacteria</taxon>
        <taxon>Bacillati</taxon>
        <taxon>Actinomycetota</taxon>
        <taxon>Actinomycetes</taxon>
        <taxon>Mycobacteriales</taxon>
        <taxon>Mycobacteriaceae</taxon>
        <taxon>Mycobacterium</taxon>
    </lineage>
</organism>
<evidence type="ECO:0000256" key="5">
    <source>
        <dbReference type="ARBA" id="ARBA00023002"/>
    </source>
</evidence>
<evidence type="ECO:0000313" key="8">
    <source>
        <dbReference type="EMBL" id="VDM89764.1"/>
    </source>
</evidence>
<keyword evidence="6" id="KW-0408">Iron</keyword>
<dbReference type="EC" id="1.14.-.-" evidence="8"/>